<dbReference type="InterPro" id="IPR006175">
    <property type="entry name" value="YjgF/YER057c/UK114"/>
</dbReference>
<dbReference type="GO" id="GO:0019239">
    <property type="term" value="F:deaminase activity"/>
    <property type="evidence" value="ECO:0007669"/>
    <property type="project" value="TreeGrafter"/>
</dbReference>
<dbReference type="PANTHER" id="PTHR11803">
    <property type="entry name" value="2-IMINOBUTANOATE/2-IMINOPROPANOATE DEAMINASE RIDA"/>
    <property type="match status" value="1"/>
</dbReference>
<dbReference type="Proteomes" id="UP000306552">
    <property type="component" value="Unassembled WGS sequence"/>
</dbReference>
<dbReference type="CDD" id="cd00448">
    <property type="entry name" value="YjgF_YER057c_UK114_family"/>
    <property type="match status" value="1"/>
</dbReference>
<keyword evidence="3" id="KW-1185">Reference proteome</keyword>
<reference evidence="2 3" key="1">
    <citation type="submission" date="2019-04" db="EMBL/GenBank/DDBJ databases">
        <title>Psychroflexus halotolerans sp. nov., isolated from a marine solar saltern.</title>
        <authorList>
            <person name="Feng X."/>
        </authorList>
    </citation>
    <scope>NUCLEOTIDE SEQUENCE [LARGE SCALE GENOMIC DNA]</scope>
    <source>
        <strain evidence="2 3">WDS2C27</strain>
    </source>
</reference>
<dbReference type="EMBL" id="SWMU01000002">
    <property type="protein sequence ID" value="TKS56582.1"/>
    <property type="molecule type" value="Genomic_DNA"/>
</dbReference>
<dbReference type="InterPro" id="IPR035959">
    <property type="entry name" value="RutC-like_sf"/>
</dbReference>
<evidence type="ECO:0000313" key="2">
    <source>
        <dbReference type="EMBL" id="TKS56582.1"/>
    </source>
</evidence>
<proteinExistence type="inferred from homology"/>
<organism evidence="2 3">
    <name type="scientific">Mesohalobacter halotolerans</name>
    <dbReference type="NCBI Taxonomy" id="1883405"/>
    <lineage>
        <taxon>Bacteria</taxon>
        <taxon>Pseudomonadati</taxon>
        <taxon>Bacteroidota</taxon>
        <taxon>Flavobacteriia</taxon>
        <taxon>Flavobacteriales</taxon>
        <taxon>Flavobacteriaceae</taxon>
        <taxon>Mesohalobacter</taxon>
    </lineage>
</organism>
<dbReference type="NCBIfam" id="TIGR00004">
    <property type="entry name" value="Rid family detoxifying hydrolase"/>
    <property type="match status" value="1"/>
</dbReference>
<dbReference type="GO" id="GO:0005829">
    <property type="term" value="C:cytosol"/>
    <property type="evidence" value="ECO:0007669"/>
    <property type="project" value="TreeGrafter"/>
</dbReference>
<dbReference type="AlphaFoldDB" id="A0A4U5TRH2"/>
<comment type="caution">
    <text evidence="2">The sequence shown here is derived from an EMBL/GenBank/DDBJ whole genome shotgun (WGS) entry which is preliminary data.</text>
</comment>
<dbReference type="OrthoDB" id="9803101at2"/>
<comment type="similarity">
    <text evidence="1">Belongs to the RutC family.</text>
</comment>
<dbReference type="PANTHER" id="PTHR11803:SF39">
    <property type="entry name" value="2-IMINOBUTANOATE_2-IMINOPROPANOATE DEAMINASE"/>
    <property type="match status" value="1"/>
</dbReference>
<gene>
    <name evidence="2" type="ORF">FCN74_05975</name>
</gene>
<evidence type="ECO:0000256" key="1">
    <source>
        <dbReference type="ARBA" id="ARBA00010552"/>
    </source>
</evidence>
<dbReference type="RefSeq" id="WP_138931685.1">
    <property type="nucleotide sequence ID" value="NZ_SWMU01000002.1"/>
</dbReference>
<dbReference type="FunFam" id="3.30.1330.40:FF:000001">
    <property type="entry name" value="L-PSP family endoribonuclease"/>
    <property type="match status" value="1"/>
</dbReference>
<sequence>MSKQIINTAHAAKPIGPYNHSVRYGNLLFTSGQIALDLNGKLIQDSIEDETHQVFKNLKAILREAGLDFNNVIKVSIFLKHMSDFEVVNSVYGKYFKSDTAPARETVQVAKLPKDVNIEISLIAGLD</sequence>
<dbReference type="Pfam" id="PF01042">
    <property type="entry name" value="Ribonuc_L-PSP"/>
    <property type="match status" value="1"/>
</dbReference>
<evidence type="ECO:0000313" key="3">
    <source>
        <dbReference type="Proteomes" id="UP000306552"/>
    </source>
</evidence>
<accession>A0A4U5TRH2</accession>
<dbReference type="InterPro" id="IPR006056">
    <property type="entry name" value="RidA"/>
</dbReference>
<name>A0A4U5TRH2_9FLAO</name>
<dbReference type="Gene3D" id="3.30.1330.40">
    <property type="entry name" value="RutC-like"/>
    <property type="match status" value="1"/>
</dbReference>
<dbReference type="SUPFAM" id="SSF55298">
    <property type="entry name" value="YjgF-like"/>
    <property type="match status" value="1"/>
</dbReference>
<protein>
    <submittedName>
        <fullName evidence="2">RidA family protein</fullName>
    </submittedName>
</protein>